<dbReference type="PANTHER" id="PTHR43179">
    <property type="entry name" value="RHAMNOSYLTRANSFERASE WBBL"/>
    <property type="match status" value="1"/>
</dbReference>
<dbReference type="SUPFAM" id="SSF53448">
    <property type="entry name" value="Nucleotide-diphospho-sugar transferases"/>
    <property type="match status" value="2"/>
</dbReference>
<dbReference type="RefSeq" id="WP_109821852.1">
    <property type="nucleotide sequence ID" value="NZ_QGKL01000010.1"/>
</dbReference>
<dbReference type="EMBL" id="QGKL01000010">
    <property type="protein sequence ID" value="PWQ98696.1"/>
    <property type="molecule type" value="Genomic_DNA"/>
</dbReference>
<gene>
    <name evidence="2" type="ORF">DKT75_02480</name>
</gene>
<reference evidence="2 3" key="1">
    <citation type="submission" date="2018-05" db="EMBL/GenBank/DDBJ databases">
        <title>Leucothrix arctica sp. nov., isolated from Arctic seawater.</title>
        <authorList>
            <person name="Choi A."/>
            <person name="Baek K."/>
        </authorList>
    </citation>
    <scope>NUCLEOTIDE SEQUENCE [LARGE SCALE GENOMIC DNA]</scope>
    <source>
        <strain evidence="2 3">IMCC9719</strain>
    </source>
</reference>
<proteinExistence type="predicted"/>
<sequence length="724" mass="83072">MKKSLLRRINYHYNATNALTPASGISHYTKSDNAFDWSISSLPAILKLEKHPLLAGWYMIEIIIAASEQYLDCKLKVDYDDGSFRTHTFMVINQHIMKRVLLLKRGFKHITLIPSEKAVSFSMRKMSFVKLTTGAAYKFMHKKLLTYKPNHDFKTSLHLWRHYELLYNRQHKSETDYQDWINRREFNQLKRALHLTQTDSFCFVIDATHSADLDAISQSLDSIRCQTYTLWQAIVIAPFRDIELAESVLMTSVHASSENVTIISKPLHINSLFETLLNTSHAKYFITAEPGTIFSPHALSAFARYQNEHPDNTISYSDHDAINGQGERYSPFLKPDWNPDLMLSTNYIGSTIAFNRQLLTHKGNNIQLFTSLFAWVYEVLIKAAIKNLTLPGHIQEILYHSPSHSITVSPLKSQNQLKILNQSLAFHGTKATKTSNDGVFKIEWPLPNNLPLISIIIPTKDNLPTLMRAIESIISYTAYTNYEILIVNNQSQAPQTLNYYKSIELDHRVSVLSYDKPFNYSAINNYAVQHTKGSFILLLNDDVEVINKQWLGELLRHAHREDIGCVGAKLFYPDGRIQHGGVIVGLSGCAGHSHKFYPSDDPGYMQRLLCTQNYSAVTAACLLVKKEHYLEVGGLNEKHLSVAFNDVDFCLKVQALGYRNIWTPWAKLYHYESLSRGQDNTKKKRKRLTSEIQFMKQTWNTTAYEDPHYNKRLTTLREDFGLGF</sequence>
<feature type="domain" description="Glycosyltransferase 2-like" evidence="1">
    <location>
        <begin position="454"/>
        <end position="572"/>
    </location>
</feature>
<keyword evidence="3" id="KW-1185">Reference proteome</keyword>
<dbReference type="AlphaFoldDB" id="A0A317CJN2"/>
<dbReference type="Pfam" id="PF00535">
    <property type="entry name" value="Glycos_transf_2"/>
    <property type="match status" value="1"/>
</dbReference>
<comment type="caution">
    <text evidence="2">The sequence shown here is derived from an EMBL/GenBank/DDBJ whole genome shotgun (WGS) entry which is preliminary data.</text>
</comment>
<dbReference type="PANTHER" id="PTHR43179:SF7">
    <property type="entry name" value="RHAMNOSYLTRANSFERASE WBBL"/>
    <property type="match status" value="1"/>
</dbReference>
<name>A0A317CJN2_9GAMM</name>
<protein>
    <recommendedName>
        <fullName evidence="1">Glycosyltransferase 2-like domain-containing protein</fullName>
    </recommendedName>
</protein>
<dbReference type="InterPro" id="IPR001173">
    <property type="entry name" value="Glyco_trans_2-like"/>
</dbReference>
<dbReference type="OrthoDB" id="9179784at2"/>
<evidence type="ECO:0000313" key="3">
    <source>
        <dbReference type="Proteomes" id="UP000245506"/>
    </source>
</evidence>
<dbReference type="Proteomes" id="UP000245506">
    <property type="component" value="Unassembled WGS sequence"/>
</dbReference>
<dbReference type="Gene3D" id="3.90.550.10">
    <property type="entry name" value="Spore Coat Polysaccharide Biosynthesis Protein SpsA, Chain A"/>
    <property type="match status" value="2"/>
</dbReference>
<evidence type="ECO:0000259" key="1">
    <source>
        <dbReference type="Pfam" id="PF00535"/>
    </source>
</evidence>
<accession>A0A317CJN2</accession>
<organism evidence="2 3">
    <name type="scientific">Leucothrix arctica</name>
    <dbReference type="NCBI Taxonomy" id="1481894"/>
    <lineage>
        <taxon>Bacteria</taxon>
        <taxon>Pseudomonadati</taxon>
        <taxon>Pseudomonadota</taxon>
        <taxon>Gammaproteobacteria</taxon>
        <taxon>Thiotrichales</taxon>
        <taxon>Thiotrichaceae</taxon>
        <taxon>Leucothrix</taxon>
    </lineage>
</organism>
<evidence type="ECO:0000313" key="2">
    <source>
        <dbReference type="EMBL" id="PWQ98696.1"/>
    </source>
</evidence>
<dbReference type="InterPro" id="IPR029044">
    <property type="entry name" value="Nucleotide-diphossugar_trans"/>
</dbReference>